<evidence type="ECO:0000259" key="1">
    <source>
        <dbReference type="Pfam" id="PF03372"/>
    </source>
</evidence>
<dbReference type="PANTHER" id="PTHR33710">
    <property type="entry name" value="BNAC02G09200D PROTEIN"/>
    <property type="match status" value="1"/>
</dbReference>
<dbReference type="EMBL" id="JANJYJ010000006">
    <property type="protein sequence ID" value="KAK3206645.1"/>
    <property type="molecule type" value="Genomic_DNA"/>
</dbReference>
<dbReference type="InterPro" id="IPR005135">
    <property type="entry name" value="Endo/exonuclease/phosphatase"/>
</dbReference>
<sequence length="480" mass="54441">MISLSWNVRGLGNPREFTALWRLLKKHSLDIVFLFETKTKESRANNINMLLGFSGGFHMDCVGKSGGLMLLWKDSVEVMILLCSSGHTDARVKLDDGFNWHFFGFYGDPVASKRKNLWTLLRRLRRIDDLLWLCGGDFNELLSQSEKVGGSDKSFTCMIQFRQAVEDCNLIDLGFSGPSLTWNNKRDGRLNIQERLDKFLADNQSRDRFLDIRVDHLGFNTSDYRPILLVCSTVTHVHQGPSRAFCFEPFWLKDADFGKFIDVAWKETCLSLSVLALRRKLELCASTLGAWSRRKFGSIRRQIETKNREINRLYKCCGKPGVMTNISQLERAIEGLLECEEIFWKQRSRADWLQAGDRNSKFFHTKATARKKKNSIDCLVDAAGCSHITEEGMAQTVKDYFSSVFQSSSPSGQDIERATAEIKTRLCDDSSMGLSLAFTADDVRSALFSMSPTKAPSPDGFQAILFKKCWGSIGREVSRG</sequence>
<accession>A0AAE0A9Y9</accession>
<evidence type="ECO:0000313" key="3">
    <source>
        <dbReference type="Proteomes" id="UP001281410"/>
    </source>
</evidence>
<proteinExistence type="predicted"/>
<feature type="domain" description="Endonuclease/exonuclease/phosphatase" evidence="1">
    <location>
        <begin position="4"/>
        <end position="207"/>
    </location>
</feature>
<gene>
    <name evidence="2" type="ORF">Dsin_020691</name>
</gene>
<dbReference type="AlphaFoldDB" id="A0AAE0A9Y9"/>
<organism evidence="2 3">
    <name type="scientific">Dipteronia sinensis</name>
    <dbReference type="NCBI Taxonomy" id="43782"/>
    <lineage>
        <taxon>Eukaryota</taxon>
        <taxon>Viridiplantae</taxon>
        <taxon>Streptophyta</taxon>
        <taxon>Embryophyta</taxon>
        <taxon>Tracheophyta</taxon>
        <taxon>Spermatophyta</taxon>
        <taxon>Magnoliopsida</taxon>
        <taxon>eudicotyledons</taxon>
        <taxon>Gunneridae</taxon>
        <taxon>Pentapetalae</taxon>
        <taxon>rosids</taxon>
        <taxon>malvids</taxon>
        <taxon>Sapindales</taxon>
        <taxon>Sapindaceae</taxon>
        <taxon>Hippocastanoideae</taxon>
        <taxon>Acereae</taxon>
        <taxon>Dipteronia</taxon>
    </lineage>
</organism>
<dbReference type="InterPro" id="IPR036691">
    <property type="entry name" value="Endo/exonu/phosph_ase_sf"/>
</dbReference>
<evidence type="ECO:0000313" key="2">
    <source>
        <dbReference type="EMBL" id="KAK3206645.1"/>
    </source>
</evidence>
<comment type="caution">
    <text evidence="2">The sequence shown here is derived from an EMBL/GenBank/DDBJ whole genome shotgun (WGS) entry which is preliminary data.</text>
</comment>
<keyword evidence="3" id="KW-1185">Reference proteome</keyword>
<reference evidence="2" key="1">
    <citation type="journal article" date="2023" name="Plant J.">
        <title>Genome sequences and population genomics provide insights into the demographic history, inbreeding, and mutation load of two 'living fossil' tree species of Dipteronia.</title>
        <authorList>
            <person name="Feng Y."/>
            <person name="Comes H.P."/>
            <person name="Chen J."/>
            <person name="Zhu S."/>
            <person name="Lu R."/>
            <person name="Zhang X."/>
            <person name="Li P."/>
            <person name="Qiu J."/>
            <person name="Olsen K.M."/>
            <person name="Qiu Y."/>
        </authorList>
    </citation>
    <scope>NUCLEOTIDE SEQUENCE</scope>
    <source>
        <strain evidence="2">NBL</strain>
    </source>
</reference>
<dbReference type="GO" id="GO:0003824">
    <property type="term" value="F:catalytic activity"/>
    <property type="evidence" value="ECO:0007669"/>
    <property type="project" value="InterPro"/>
</dbReference>
<dbReference type="Proteomes" id="UP001281410">
    <property type="component" value="Unassembled WGS sequence"/>
</dbReference>
<dbReference type="SUPFAM" id="SSF56219">
    <property type="entry name" value="DNase I-like"/>
    <property type="match status" value="1"/>
</dbReference>
<protein>
    <recommendedName>
        <fullName evidence="1">Endonuclease/exonuclease/phosphatase domain-containing protein</fullName>
    </recommendedName>
</protein>
<dbReference type="Gene3D" id="3.60.10.10">
    <property type="entry name" value="Endonuclease/exonuclease/phosphatase"/>
    <property type="match status" value="1"/>
</dbReference>
<name>A0AAE0A9Y9_9ROSI</name>
<dbReference type="Pfam" id="PF03372">
    <property type="entry name" value="Exo_endo_phos"/>
    <property type="match status" value="1"/>
</dbReference>
<dbReference type="PANTHER" id="PTHR33710:SF71">
    <property type="entry name" value="ENDONUCLEASE_EXONUCLEASE_PHOSPHATASE DOMAIN-CONTAINING PROTEIN"/>
    <property type="match status" value="1"/>
</dbReference>